<evidence type="ECO:0000259" key="1">
    <source>
        <dbReference type="Pfam" id="PF01467"/>
    </source>
</evidence>
<dbReference type="AlphaFoldDB" id="A0A817Z9T5"/>
<dbReference type="Gene3D" id="3.40.50.620">
    <property type="entry name" value="HUPs"/>
    <property type="match status" value="1"/>
</dbReference>
<dbReference type="PANTHER" id="PTHR12039">
    <property type="entry name" value="NICOTINAMIDE MONONUCLEOTIDE ADENYLYLTRANSFERASE"/>
    <property type="match status" value="1"/>
</dbReference>
<dbReference type="GO" id="GO:0000309">
    <property type="term" value="F:nicotinamide-nucleotide adenylyltransferase activity"/>
    <property type="evidence" value="ECO:0007669"/>
    <property type="project" value="TreeGrafter"/>
</dbReference>
<dbReference type="InterPro" id="IPR004821">
    <property type="entry name" value="Cyt_trans-like"/>
</dbReference>
<protein>
    <recommendedName>
        <fullName evidence="1">Cytidyltransferase-like domain-containing protein</fullName>
    </recommendedName>
</protein>
<proteinExistence type="predicted"/>
<dbReference type="InterPro" id="IPR051182">
    <property type="entry name" value="Euk_NMN_adenylyltrnsfrase"/>
</dbReference>
<comment type="caution">
    <text evidence="2">The sequence shown here is derived from an EMBL/GenBank/DDBJ whole genome shotgun (WGS) entry which is preliminary data.</text>
</comment>
<name>A0A817Z9T5_9BILA</name>
<reference evidence="2" key="1">
    <citation type="submission" date="2021-02" db="EMBL/GenBank/DDBJ databases">
        <authorList>
            <person name="Nowell W R."/>
        </authorList>
    </citation>
    <scope>NUCLEOTIDE SEQUENCE</scope>
</reference>
<organism evidence="2 3">
    <name type="scientific">Rotaria socialis</name>
    <dbReference type="NCBI Taxonomy" id="392032"/>
    <lineage>
        <taxon>Eukaryota</taxon>
        <taxon>Metazoa</taxon>
        <taxon>Spiralia</taxon>
        <taxon>Gnathifera</taxon>
        <taxon>Rotifera</taxon>
        <taxon>Eurotatoria</taxon>
        <taxon>Bdelloidea</taxon>
        <taxon>Philodinida</taxon>
        <taxon>Philodinidae</taxon>
        <taxon>Rotaria</taxon>
    </lineage>
</organism>
<dbReference type="GO" id="GO:0004515">
    <property type="term" value="F:nicotinate-nucleotide adenylyltransferase activity"/>
    <property type="evidence" value="ECO:0007669"/>
    <property type="project" value="TreeGrafter"/>
</dbReference>
<evidence type="ECO:0000313" key="2">
    <source>
        <dbReference type="EMBL" id="CAF3387262.1"/>
    </source>
</evidence>
<feature type="domain" description="Cytidyltransferase-like" evidence="1">
    <location>
        <begin position="279"/>
        <end position="473"/>
    </location>
</feature>
<evidence type="ECO:0000313" key="3">
    <source>
        <dbReference type="Proteomes" id="UP000663869"/>
    </source>
</evidence>
<dbReference type="GO" id="GO:0009435">
    <property type="term" value="P:NAD+ biosynthetic process"/>
    <property type="evidence" value="ECO:0007669"/>
    <property type="project" value="TreeGrafter"/>
</dbReference>
<dbReference type="EMBL" id="CAJNYU010000740">
    <property type="protein sequence ID" value="CAF3387262.1"/>
    <property type="molecule type" value="Genomic_DNA"/>
</dbReference>
<dbReference type="InterPro" id="IPR014729">
    <property type="entry name" value="Rossmann-like_a/b/a_fold"/>
</dbReference>
<accession>A0A817Z9T5</accession>
<dbReference type="Pfam" id="PF01467">
    <property type="entry name" value="CTP_transf_like"/>
    <property type="match status" value="1"/>
</dbReference>
<gene>
    <name evidence="2" type="ORF">FME351_LOCUS7812</name>
</gene>
<dbReference type="SUPFAM" id="SSF52374">
    <property type="entry name" value="Nucleotidylyl transferase"/>
    <property type="match status" value="1"/>
</dbReference>
<dbReference type="Proteomes" id="UP000663869">
    <property type="component" value="Unassembled WGS sequence"/>
</dbReference>
<sequence>MHLVFSDLVKAQDMYRRIFVIDSTDDVKSSVIQELSHLDFHEQRLTKHTRNDFIEFDPCIRGDCAYFFTNATILNQVDLHTNGKSQQSLIKDQLENYLTDGIHLILFIANNDNLNTTAYTNFSFMVSTFCDGKVPAICVTNGYENKMKSKYLRNYSEFVLDVNYGRERSKAIKDLWKAIESNSLKPSTEPNCANQLNKKHNINTEEKSTLKIANGSCSRSIDSMCQNKEKDKPCDNFANEWKYSVVPGLFNEANTDLANLMRRCEEYKSCDYLYNCVLLTTGSLNPVHRSHIKNLELVKKHLERNSPRWNVLVGYLSPTHDLYVRGKLGKATIPGCDRCDLCELAIREHERETTASHWLSVSRAESEYHHGFVDFGPTTEALRQYINSALVGSDRLFRNPIYVVYVCGLDHFNKCPDVRRLAREKYIKCAVIYRKQCDERHISTFDESSNIIYVPLEGERKDLIDISSTEIRRCWENSSYDITQFTYASVADRLKSMNFHFR</sequence>
<dbReference type="PANTHER" id="PTHR12039:SF0">
    <property type="entry name" value="NICOTINAMIDE-NUCLEOTIDE ADENYLYLTRANSFERASE"/>
    <property type="match status" value="1"/>
</dbReference>